<organism evidence="1 2">
    <name type="scientific">Fischerella thermalis JSC-11</name>
    <dbReference type="NCBI Taxonomy" id="741277"/>
    <lineage>
        <taxon>Bacteria</taxon>
        <taxon>Bacillati</taxon>
        <taxon>Cyanobacteriota</taxon>
        <taxon>Cyanophyceae</taxon>
        <taxon>Nostocales</taxon>
        <taxon>Hapalosiphonaceae</taxon>
        <taxon>Fischerella</taxon>
    </lineage>
</organism>
<dbReference type="EMBL" id="AGIZ01000008">
    <property type="protein sequence ID" value="EHC12143.1"/>
    <property type="molecule type" value="Genomic_DNA"/>
</dbReference>
<gene>
    <name evidence="1" type="ORF">FJSC11DRAFT_2785</name>
</gene>
<evidence type="ECO:0000313" key="2">
    <source>
        <dbReference type="Proteomes" id="UP000004344"/>
    </source>
</evidence>
<protein>
    <submittedName>
        <fullName evidence="1">Uncharacterized protein</fullName>
    </submittedName>
</protein>
<comment type="caution">
    <text evidence="1">The sequence shown here is derived from an EMBL/GenBank/DDBJ whole genome shotgun (WGS) entry which is preliminary data.</text>
</comment>
<evidence type="ECO:0000313" key="1">
    <source>
        <dbReference type="EMBL" id="EHC12143.1"/>
    </source>
</evidence>
<name>G6FV88_9CYAN</name>
<proteinExistence type="predicted"/>
<dbReference type="Proteomes" id="UP000004344">
    <property type="component" value="Unassembled WGS sequence"/>
</dbReference>
<accession>G6FV88</accession>
<reference evidence="1 2" key="1">
    <citation type="submission" date="2011-09" db="EMBL/GenBank/DDBJ databases">
        <title>The draft genome of Fischerella sp. JSC-11.</title>
        <authorList>
            <consortium name="US DOE Joint Genome Institute (JGI-PGF)"/>
            <person name="Lucas S."/>
            <person name="Han J."/>
            <person name="Lapidus A."/>
            <person name="Cheng J.-F."/>
            <person name="Goodwin L."/>
            <person name="Pitluck S."/>
            <person name="Peters L."/>
            <person name="Land M.L."/>
            <person name="Hauser L."/>
            <person name="Sarkisova S."/>
            <person name="Bryant D.A."/>
            <person name="Brown I."/>
            <person name="Woyke T.J."/>
        </authorList>
    </citation>
    <scope>NUCLEOTIDE SEQUENCE [LARGE SCALE GENOMIC DNA]</scope>
    <source>
        <strain evidence="1 2">JSC-11</strain>
    </source>
</reference>
<keyword evidence="2" id="KW-1185">Reference proteome</keyword>
<dbReference type="AlphaFoldDB" id="G6FV88"/>
<sequence length="48" mass="5413">MYWRILCHDSSLRLPMTAKKALLNQNMNLQFTDGIIRSNATSGQGFGI</sequence>